<dbReference type="OrthoDB" id="540611at2759"/>
<dbReference type="GO" id="GO:0005975">
    <property type="term" value="P:carbohydrate metabolic process"/>
    <property type="evidence" value="ECO:0007669"/>
    <property type="project" value="InterPro"/>
</dbReference>
<keyword evidence="3" id="KW-1185">Reference proteome</keyword>
<evidence type="ECO:0000256" key="1">
    <source>
        <dbReference type="ARBA" id="ARBA00022801"/>
    </source>
</evidence>
<sequence>MAKIGWSDTEMLKQLQLLQTHCAHPSGLLVHGYHASKTAVWANSTTVGSPYVWGRSMGWFLMGLVEAYPHVPQTVQTATRSMLEAIIPVLVDLGDNSTGVWWQLLTFPRREGNFLESSSTALYIFSILKASRLQVIEPSWDHISKALRAYAYVAENFVVRYENGTLGYNGTAAVNGLNSTATYQYYTTRPIGPNSLLGESAFVLASLEVERMAFDWWNGEERK</sequence>
<proteinExistence type="predicted"/>
<reference evidence="2 3" key="1">
    <citation type="journal article" date="2015" name="Genome Biol. Evol.">
        <title>Phylogenomic analyses indicate that early fungi evolved digesting cell walls of algal ancestors of land plants.</title>
        <authorList>
            <person name="Chang Y."/>
            <person name="Wang S."/>
            <person name="Sekimoto S."/>
            <person name="Aerts A.L."/>
            <person name="Choi C."/>
            <person name="Clum A."/>
            <person name="LaButti K.M."/>
            <person name="Lindquist E.A."/>
            <person name="Yee Ngan C."/>
            <person name="Ohm R.A."/>
            <person name="Salamov A.A."/>
            <person name="Grigoriev I.V."/>
            <person name="Spatafora J.W."/>
            <person name="Berbee M.L."/>
        </authorList>
    </citation>
    <scope>NUCLEOTIDE SEQUENCE [LARGE SCALE GENOMIC DNA]</scope>
    <source>
        <strain evidence="2 3">JEL478</strain>
    </source>
</reference>
<dbReference type="OMA" id="YEWEAWA"/>
<evidence type="ECO:0000313" key="2">
    <source>
        <dbReference type="EMBL" id="KXS15012.1"/>
    </source>
</evidence>
<evidence type="ECO:0000313" key="3">
    <source>
        <dbReference type="Proteomes" id="UP000070544"/>
    </source>
</evidence>
<dbReference type="PANTHER" id="PTHR33886">
    <property type="entry name" value="UNSATURATED RHAMNOGALACTURONAN HYDROLASE (EUROFUNG)"/>
    <property type="match status" value="1"/>
</dbReference>
<dbReference type="InterPro" id="IPR052043">
    <property type="entry name" value="PolySaccharide_Degr_Enz"/>
</dbReference>
<dbReference type="PANTHER" id="PTHR33886:SF8">
    <property type="entry name" value="UNSATURATED RHAMNOGALACTURONAN HYDROLASE (EUROFUNG)"/>
    <property type="match status" value="1"/>
</dbReference>
<gene>
    <name evidence="2" type="ORF">M427DRAFT_57149</name>
</gene>
<dbReference type="Proteomes" id="UP000070544">
    <property type="component" value="Unassembled WGS sequence"/>
</dbReference>
<dbReference type="InterPro" id="IPR012341">
    <property type="entry name" value="6hp_glycosidase-like_sf"/>
</dbReference>
<dbReference type="EMBL" id="KQ965765">
    <property type="protein sequence ID" value="KXS15012.1"/>
    <property type="molecule type" value="Genomic_DNA"/>
</dbReference>
<dbReference type="Gene3D" id="1.50.10.10">
    <property type="match status" value="1"/>
</dbReference>
<dbReference type="InterPro" id="IPR010905">
    <property type="entry name" value="Glyco_hydro_88"/>
</dbReference>
<dbReference type="SUPFAM" id="SSF48208">
    <property type="entry name" value="Six-hairpin glycosidases"/>
    <property type="match status" value="1"/>
</dbReference>
<name>A0A139ADX2_GONPJ</name>
<dbReference type="InterPro" id="IPR008928">
    <property type="entry name" value="6-hairpin_glycosidase_sf"/>
</dbReference>
<protein>
    <submittedName>
        <fullName evidence="2">Glycoside hydrolase family 105 protein</fullName>
    </submittedName>
</protein>
<dbReference type="STRING" id="1344416.A0A139ADX2"/>
<organism evidence="2 3">
    <name type="scientific">Gonapodya prolifera (strain JEL478)</name>
    <name type="common">Monoblepharis prolifera</name>
    <dbReference type="NCBI Taxonomy" id="1344416"/>
    <lineage>
        <taxon>Eukaryota</taxon>
        <taxon>Fungi</taxon>
        <taxon>Fungi incertae sedis</taxon>
        <taxon>Chytridiomycota</taxon>
        <taxon>Chytridiomycota incertae sedis</taxon>
        <taxon>Monoblepharidomycetes</taxon>
        <taxon>Monoblepharidales</taxon>
        <taxon>Gonapodyaceae</taxon>
        <taxon>Gonapodya</taxon>
    </lineage>
</organism>
<keyword evidence="1 2" id="KW-0378">Hydrolase</keyword>
<accession>A0A139ADX2</accession>
<dbReference type="AlphaFoldDB" id="A0A139ADX2"/>
<dbReference type="Pfam" id="PF07470">
    <property type="entry name" value="Glyco_hydro_88"/>
    <property type="match status" value="1"/>
</dbReference>
<dbReference type="GO" id="GO:0016787">
    <property type="term" value="F:hydrolase activity"/>
    <property type="evidence" value="ECO:0007669"/>
    <property type="project" value="UniProtKB-KW"/>
</dbReference>